<dbReference type="RefSeq" id="XP_007867405.1">
    <property type="nucleotide sequence ID" value="XM_007869214.1"/>
</dbReference>
<keyword evidence="4" id="KW-1185">Reference proteome</keyword>
<evidence type="ECO:0000313" key="4">
    <source>
        <dbReference type="Proteomes" id="UP000030669"/>
    </source>
</evidence>
<protein>
    <recommendedName>
        <fullName evidence="5">Ser-Thr-rich glycosyl-phosphatidyl-inositol-anchored membrane family-domain-containing protein</fullName>
    </recommendedName>
</protein>
<proteinExistence type="predicted"/>
<dbReference type="PANTHER" id="PTHR37487:SF2">
    <property type="entry name" value="EXPRESSED PROTEIN"/>
    <property type="match status" value="1"/>
</dbReference>
<dbReference type="AlphaFoldDB" id="S7RMY2"/>
<organism evidence="3 4">
    <name type="scientific">Gloeophyllum trabeum (strain ATCC 11539 / FP-39264 / Madison 617)</name>
    <name type="common">Brown rot fungus</name>
    <dbReference type="NCBI Taxonomy" id="670483"/>
    <lineage>
        <taxon>Eukaryota</taxon>
        <taxon>Fungi</taxon>
        <taxon>Dikarya</taxon>
        <taxon>Basidiomycota</taxon>
        <taxon>Agaricomycotina</taxon>
        <taxon>Agaricomycetes</taxon>
        <taxon>Gloeophyllales</taxon>
        <taxon>Gloeophyllaceae</taxon>
        <taxon>Gloeophyllum</taxon>
    </lineage>
</organism>
<keyword evidence="2" id="KW-0732">Signal</keyword>
<feature type="region of interest" description="Disordered" evidence="1">
    <location>
        <begin position="119"/>
        <end position="177"/>
    </location>
</feature>
<dbReference type="EMBL" id="KB469304">
    <property type="protein sequence ID" value="EPQ54064.1"/>
    <property type="molecule type" value="Genomic_DNA"/>
</dbReference>
<evidence type="ECO:0008006" key="5">
    <source>
        <dbReference type="Google" id="ProtNLM"/>
    </source>
</evidence>
<sequence length="197" mass="19084">MKFFATAAALVALVPAVLGLTVNTPTNVVACQPIQFTWADGTAPYFLSLVPGGQPSATAIQQFPTQQGTSFSWSQVTLAPNTAFTIVLKDSTGAQAFSDIVTVQSGSDLSCLNGSTSASVTGGASTTGGSSPSGTTSGGSSPTSTSPSGGNSSSNRPTGSSSGSSASPTNSSGASRGQAVSAFGVAGVMGLVGAALF</sequence>
<feature type="compositionally biased region" description="Low complexity" evidence="1">
    <location>
        <begin position="119"/>
        <end position="175"/>
    </location>
</feature>
<feature type="chain" id="PRO_5004544236" description="Ser-Thr-rich glycosyl-phosphatidyl-inositol-anchored membrane family-domain-containing protein" evidence="2">
    <location>
        <begin position="20"/>
        <end position="197"/>
    </location>
</feature>
<accession>S7RMY2</accession>
<dbReference type="OrthoDB" id="3362246at2759"/>
<evidence type="ECO:0000256" key="2">
    <source>
        <dbReference type="SAM" id="SignalP"/>
    </source>
</evidence>
<dbReference type="STRING" id="670483.S7RMY2"/>
<feature type="signal peptide" evidence="2">
    <location>
        <begin position="1"/>
        <end position="19"/>
    </location>
</feature>
<dbReference type="Proteomes" id="UP000030669">
    <property type="component" value="Unassembled WGS sequence"/>
</dbReference>
<evidence type="ECO:0000256" key="1">
    <source>
        <dbReference type="SAM" id="MobiDB-lite"/>
    </source>
</evidence>
<dbReference type="PANTHER" id="PTHR37487">
    <property type="entry name" value="CHROMOSOME 1, WHOLE GENOME SHOTGUN SEQUENCE"/>
    <property type="match status" value="1"/>
</dbReference>
<dbReference type="OMA" id="AWHEGAP"/>
<gene>
    <name evidence="3" type="ORF">GLOTRDRAFT_139471</name>
</gene>
<evidence type="ECO:0000313" key="3">
    <source>
        <dbReference type="EMBL" id="EPQ54064.1"/>
    </source>
</evidence>
<dbReference type="GeneID" id="19304259"/>
<dbReference type="eggNOG" id="ENOG502S9QR">
    <property type="taxonomic scope" value="Eukaryota"/>
</dbReference>
<reference evidence="3 4" key="1">
    <citation type="journal article" date="2012" name="Science">
        <title>The Paleozoic origin of enzymatic lignin decomposition reconstructed from 31 fungal genomes.</title>
        <authorList>
            <person name="Floudas D."/>
            <person name="Binder M."/>
            <person name="Riley R."/>
            <person name="Barry K."/>
            <person name="Blanchette R.A."/>
            <person name="Henrissat B."/>
            <person name="Martinez A.T."/>
            <person name="Otillar R."/>
            <person name="Spatafora J.W."/>
            <person name="Yadav J.S."/>
            <person name="Aerts A."/>
            <person name="Benoit I."/>
            <person name="Boyd A."/>
            <person name="Carlson A."/>
            <person name="Copeland A."/>
            <person name="Coutinho P.M."/>
            <person name="de Vries R.P."/>
            <person name="Ferreira P."/>
            <person name="Findley K."/>
            <person name="Foster B."/>
            <person name="Gaskell J."/>
            <person name="Glotzer D."/>
            <person name="Gorecki P."/>
            <person name="Heitman J."/>
            <person name="Hesse C."/>
            <person name="Hori C."/>
            <person name="Igarashi K."/>
            <person name="Jurgens J.A."/>
            <person name="Kallen N."/>
            <person name="Kersten P."/>
            <person name="Kohler A."/>
            <person name="Kuees U."/>
            <person name="Kumar T.K.A."/>
            <person name="Kuo A."/>
            <person name="LaButti K."/>
            <person name="Larrondo L.F."/>
            <person name="Lindquist E."/>
            <person name="Ling A."/>
            <person name="Lombard V."/>
            <person name="Lucas S."/>
            <person name="Lundell T."/>
            <person name="Martin R."/>
            <person name="McLaughlin D.J."/>
            <person name="Morgenstern I."/>
            <person name="Morin E."/>
            <person name="Murat C."/>
            <person name="Nagy L.G."/>
            <person name="Nolan M."/>
            <person name="Ohm R.A."/>
            <person name="Patyshakuliyeva A."/>
            <person name="Rokas A."/>
            <person name="Ruiz-Duenas F.J."/>
            <person name="Sabat G."/>
            <person name="Salamov A."/>
            <person name="Samejima M."/>
            <person name="Schmutz J."/>
            <person name="Slot J.C."/>
            <person name="St John F."/>
            <person name="Stenlid J."/>
            <person name="Sun H."/>
            <person name="Sun S."/>
            <person name="Syed K."/>
            <person name="Tsang A."/>
            <person name="Wiebenga A."/>
            <person name="Young D."/>
            <person name="Pisabarro A."/>
            <person name="Eastwood D.C."/>
            <person name="Martin F."/>
            <person name="Cullen D."/>
            <person name="Grigoriev I.V."/>
            <person name="Hibbett D.S."/>
        </authorList>
    </citation>
    <scope>NUCLEOTIDE SEQUENCE [LARGE SCALE GENOMIC DNA]</scope>
    <source>
        <strain evidence="3 4">ATCC 11539</strain>
    </source>
</reference>
<dbReference type="HOGENOM" id="CLU_063099_1_1_1"/>
<name>S7RMY2_GLOTA</name>
<dbReference type="KEGG" id="gtr:GLOTRDRAFT_139471"/>